<dbReference type="OrthoDB" id="9790710at2"/>
<name>A0A6I4T1N3_9SPHN</name>
<dbReference type="Gene3D" id="3.40.50.2000">
    <property type="entry name" value="Glycogen Phosphorylase B"/>
    <property type="match status" value="2"/>
</dbReference>
<dbReference type="RefSeq" id="WP_159796611.1">
    <property type="nucleotide sequence ID" value="NZ_WTYM01000052.1"/>
</dbReference>
<evidence type="ECO:0000313" key="2">
    <source>
        <dbReference type="EMBL" id="MXO60562.1"/>
    </source>
</evidence>
<dbReference type="Proteomes" id="UP000433652">
    <property type="component" value="Unassembled WGS sequence"/>
</dbReference>
<organism evidence="2 3">
    <name type="scientific">Croceibacterium salegens</name>
    <dbReference type="NCBI Taxonomy" id="1737568"/>
    <lineage>
        <taxon>Bacteria</taxon>
        <taxon>Pseudomonadati</taxon>
        <taxon>Pseudomonadota</taxon>
        <taxon>Alphaproteobacteria</taxon>
        <taxon>Sphingomonadales</taxon>
        <taxon>Erythrobacteraceae</taxon>
        <taxon>Croceibacterium</taxon>
    </lineage>
</organism>
<reference evidence="2 3" key="1">
    <citation type="submission" date="2019-12" db="EMBL/GenBank/DDBJ databases">
        <title>Genomic-based taxomic classification of the family Erythrobacteraceae.</title>
        <authorList>
            <person name="Xu L."/>
        </authorList>
    </citation>
    <scope>NUCLEOTIDE SEQUENCE [LARGE SCALE GENOMIC DNA]</scope>
    <source>
        <strain evidence="2 3">MCCC 1K01500</strain>
    </source>
</reference>
<sequence>MPQRILLNGSFAPSVVNFRGPLIADMVAAGHEVHVSAPGSTPSQRSAIEALGATLHEAPLERAGTRPAADWAYFRFQRRLIRSIGPDLVLGYTIKPNIWGSLAAAAEGVDSASMVTGLGYTFIQHDTVKKRLIGAASRLLYRRATAVNRVVVFQNGDDRDDFIAAGCLTDRTKAQLVNGSGVDTTAFTPAPLPEQPVFLMIARLLVSKGVREYAAAAMAVLARRSDCRFLLAGNLDASPDCIDATELEGWQSAGIEYLGWVDDVHGPLERASVYVLPSYREGTPRTVLEASAMGRPTITSDAPGCRETVLHKQTGLLVPVRDAAALSAAMERLADDEAMRARMGGAARRFCEEKFAVGQVNRALMTHLGL</sequence>
<dbReference type="SUPFAM" id="SSF53756">
    <property type="entry name" value="UDP-Glycosyltransferase/glycogen phosphorylase"/>
    <property type="match status" value="1"/>
</dbReference>
<dbReference type="InterPro" id="IPR028098">
    <property type="entry name" value="Glyco_trans_4-like_N"/>
</dbReference>
<dbReference type="Pfam" id="PF13579">
    <property type="entry name" value="Glyco_trans_4_4"/>
    <property type="match status" value="1"/>
</dbReference>
<evidence type="ECO:0000259" key="1">
    <source>
        <dbReference type="Pfam" id="PF13579"/>
    </source>
</evidence>
<feature type="domain" description="Glycosyltransferase subfamily 4-like N-terminal" evidence="1">
    <location>
        <begin position="22"/>
        <end position="147"/>
    </location>
</feature>
<dbReference type="PANTHER" id="PTHR45947:SF3">
    <property type="entry name" value="SULFOQUINOVOSYL TRANSFERASE SQD2"/>
    <property type="match status" value="1"/>
</dbReference>
<dbReference type="EMBL" id="WTYM01000052">
    <property type="protein sequence ID" value="MXO60562.1"/>
    <property type="molecule type" value="Genomic_DNA"/>
</dbReference>
<dbReference type="Pfam" id="PF13692">
    <property type="entry name" value="Glyco_trans_1_4"/>
    <property type="match status" value="1"/>
</dbReference>
<keyword evidence="3" id="KW-1185">Reference proteome</keyword>
<dbReference type="GO" id="GO:0016758">
    <property type="term" value="F:hexosyltransferase activity"/>
    <property type="evidence" value="ECO:0007669"/>
    <property type="project" value="TreeGrafter"/>
</dbReference>
<accession>A0A6I4T1N3</accession>
<comment type="caution">
    <text evidence="2">The sequence shown here is derived from an EMBL/GenBank/DDBJ whole genome shotgun (WGS) entry which is preliminary data.</text>
</comment>
<proteinExistence type="predicted"/>
<dbReference type="AlphaFoldDB" id="A0A6I4T1N3"/>
<gene>
    <name evidence="2" type="ORF">GRI89_13535</name>
</gene>
<dbReference type="InterPro" id="IPR050194">
    <property type="entry name" value="Glycosyltransferase_grp1"/>
</dbReference>
<protein>
    <submittedName>
        <fullName evidence="2">Glycosyltransferase</fullName>
    </submittedName>
</protein>
<dbReference type="PANTHER" id="PTHR45947">
    <property type="entry name" value="SULFOQUINOVOSYL TRANSFERASE SQD2"/>
    <property type="match status" value="1"/>
</dbReference>
<keyword evidence="2" id="KW-0808">Transferase</keyword>
<evidence type="ECO:0000313" key="3">
    <source>
        <dbReference type="Proteomes" id="UP000433652"/>
    </source>
</evidence>
<dbReference type="CDD" id="cd03808">
    <property type="entry name" value="GT4_CapM-like"/>
    <property type="match status" value="1"/>
</dbReference>